<feature type="compositionally biased region" description="Low complexity" evidence="1">
    <location>
        <begin position="184"/>
        <end position="202"/>
    </location>
</feature>
<dbReference type="AlphaFoldDB" id="A0A562WD45"/>
<dbReference type="RefSeq" id="WP_145816356.1">
    <property type="nucleotide sequence ID" value="NZ_AP023438.1"/>
</dbReference>
<gene>
    <name evidence="2" type="ORF">JD81_01713</name>
</gene>
<dbReference type="EMBL" id="VLLP01000001">
    <property type="protein sequence ID" value="TWJ28210.1"/>
    <property type="molecule type" value="Genomic_DNA"/>
</dbReference>
<evidence type="ECO:0000256" key="1">
    <source>
        <dbReference type="SAM" id="MobiDB-lite"/>
    </source>
</evidence>
<protein>
    <submittedName>
        <fullName evidence="2">Uncharacterized protein</fullName>
    </submittedName>
</protein>
<comment type="caution">
    <text evidence="2">The sequence shown here is derived from an EMBL/GenBank/DDBJ whole genome shotgun (WGS) entry which is preliminary data.</text>
</comment>
<feature type="compositionally biased region" description="Basic and acidic residues" evidence="1">
    <location>
        <begin position="221"/>
        <end position="236"/>
    </location>
</feature>
<feature type="region of interest" description="Disordered" evidence="1">
    <location>
        <begin position="184"/>
        <end position="261"/>
    </location>
</feature>
<sequence length="261" mass="28263">MNRGRFTTYARQQLNDARRTVVGHRTVTYTGICRECGRPGPCDEQRAARTRFVHYSAASLPWPETLTECWRTLALLYARLAEARTATPGGTTGTISQSDRVASPASNILAGLRVARADAERVAALAARMRRRVSAAEDLLRRTAGVDALVAARRCATAVARLDLVAARLAIGARAADRHVARLAGTPAPAPGSRPARPAASPDQIATGVRAAVRLVRDRHRREGIDRGRMARERRPGAGRPTNDVSRGRATRLGPDQEGRR</sequence>
<name>A0A562WD45_9ACTN</name>
<evidence type="ECO:0000313" key="3">
    <source>
        <dbReference type="Proteomes" id="UP000319728"/>
    </source>
</evidence>
<organism evidence="2 3">
    <name type="scientific">Micromonospora sagamiensis</name>
    <dbReference type="NCBI Taxonomy" id="47875"/>
    <lineage>
        <taxon>Bacteria</taxon>
        <taxon>Bacillati</taxon>
        <taxon>Actinomycetota</taxon>
        <taxon>Actinomycetes</taxon>
        <taxon>Micromonosporales</taxon>
        <taxon>Micromonosporaceae</taxon>
        <taxon>Micromonospora</taxon>
    </lineage>
</organism>
<dbReference type="OrthoDB" id="3403088at2"/>
<accession>A0A562WD45</accession>
<keyword evidence="3" id="KW-1185">Reference proteome</keyword>
<proteinExistence type="predicted"/>
<reference evidence="2 3" key="1">
    <citation type="submission" date="2019-07" db="EMBL/GenBank/DDBJ databases">
        <title>R&amp;d 2014.</title>
        <authorList>
            <person name="Klenk H.-P."/>
        </authorList>
    </citation>
    <scope>NUCLEOTIDE SEQUENCE [LARGE SCALE GENOMIC DNA]</scope>
    <source>
        <strain evidence="2 3">DSM 43912</strain>
    </source>
</reference>
<evidence type="ECO:0000313" key="2">
    <source>
        <dbReference type="EMBL" id="TWJ28210.1"/>
    </source>
</evidence>
<dbReference type="Proteomes" id="UP000319728">
    <property type="component" value="Unassembled WGS sequence"/>
</dbReference>